<accession>A0A6N2M5E7</accession>
<organism evidence="1">
    <name type="scientific">Salix viminalis</name>
    <name type="common">Common osier</name>
    <name type="synonym">Basket willow</name>
    <dbReference type="NCBI Taxonomy" id="40686"/>
    <lineage>
        <taxon>Eukaryota</taxon>
        <taxon>Viridiplantae</taxon>
        <taxon>Streptophyta</taxon>
        <taxon>Embryophyta</taxon>
        <taxon>Tracheophyta</taxon>
        <taxon>Spermatophyta</taxon>
        <taxon>Magnoliopsida</taxon>
        <taxon>eudicotyledons</taxon>
        <taxon>Gunneridae</taxon>
        <taxon>Pentapetalae</taxon>
        <taxon>rosids</taxon>
        <taxon>fabids</taxon>
        <taxon>Malpighiales</taxon>
        <taxon>Salicaceae</taxon>
        <taxon>Saliceae</taxon>
        <taxon>Salix</taxon>
    </lineage>
</organism>
<dbReference type="AlphaFoldDB" id="A0A6N2M5E7"/>
<gene>
    <name evidence="1" type="ORF">SVIM_LOCUS262720</name>
</gene>
<sequence length="88" mass="9893">MAGIPIESIATAGDNFRICMPDQSLSGSKNITLQVMRKLRGFAINLLTFLDYEEFLKANVCRAFHIAVNNGMVEFVIEVLKARPYVNR</sequence>
<dbReference type="EMBL" id="CAADRP010001596">
    <property type="protein sequence ID" value="VFU43154.1"/>
    <property type="molecule type" value="Genomic_DNA"/>
</dbReference>
<evidence type="ECO:0000313" key="1">
    <source>
        <dbReference type="EMBL" id="VFU43154.1"/>
    </source>
</evidence>
<proteinExistence type="predicted"/>
<protein>
    <submittedName>
        <fullName evidence="1">Uncharacterized protein</fullName>
    </submittedName>
</protein>
<name>A0A6N2M5E7_SALVM</name>
<reference evidence="1" key="1">
    <citation type="submission" date="2019-03" db="EMBL/GenBank/DDBJ databases">
        <authorList>
            <person name="Mank J."/>
            <person name="Almeida P."/>
        </authorList>
    </citation>
    <scope>NUCLEOTIDE SEQUENCE</scope>
    <source>
        <strain evidence="1">78183</strain>
    </source>
</reference>